<dbReference type="InterPro" id="IPR032710">
    <property type="entry name" value="NTF2-like_dom_sf"/>
</dbReference>
<organism evidence="2 3">
    <name type="scientific">Streptomyces composti</name>
    <dbReference type="NCBI Taxonomy" id="2720025"/>
    <lineage>
        <taxon>Bacteria</taxon>
        <taxon>Bacillati</taxon>
        <taxon>Actinomycetota</taxon>
        <taxon>Actinomycetes</taxon>
        <taxon>Kitasatosporales</taxon>
        <taxon>Streptomycetaceae</taxon>
        <taxon>Streptomyces</taxon>
    </lineage>
</organism>
<keyword evidence="3" id="KW-1185">Reference proteome</keyword>
<gene>
    <name evidence="2" type="ORF">HCJ93_25490</name>
</gene>
<evidence type="ECO:0000259" key="1">
    <source>
        <dbReference type="Pfam" id="PF12680"/>
    </source>
</evidence>
<dbReference type="SUPFAM" id="SSF54427">
    <property type="entry name" value="NTF2-like"/>
    <property type="match status" value="1"/>
</dbReference>
<dbReference type="Pfam" id="PF12680">
    <property type="entry name" value="SnoaL_2"/>
    <property type="match status" value="1"/>
</dbReference>
<dbReference type="InterPro" id="IPR037401">
    <property type="entry name" value="SnoaL-like"/>
</dbReference>
<reference evidence="2 3" key="1">
    <citation type="submission" date="2020-03" db="EMBL/GenBank/DDBJ databases">
        <title>WGS of actinomycetes isolated from Thailand.</title>
        <authorList>
            <person name="Thawai C."/>
        </authorList>
    </citation>
    <scope>NUCLEOTIDE SEQUENCE [LARGE SCALE GENOMIC DNA]</scope>
    <source>
        <strain evidence="2 3">SBST2-5</strain>
    </source>
</reference>
<feature type="domain" description="SnoaL-like" evidence="1">
    <location>
        <begin position="21"/>
        <end position="119"/>
    </location>
</feature>
<proteinExistence type="predicted"/>
<accession>A0ABX1AIC5</accession>
<dbReference type="EMBL" id="JAATEM010000036">
    <property type="protein sequence ID" value="NJP53326.1"/>
    <property type="molecule type" value="Genomic_DNA"/>
</dbReference>
<dbReference type="Gene3D" id="3.10.450.50">
    <property type="match status" value="1"/>
</dbReference>
<dbReference type="Proteomes" id="UP000730591">
    <property type="component" value="Unassembled WGS sequence"/>
</dbReference>
<evidence type="ECO:0000313" key="3">
    <source>
        <dbReference type="Proteomes" id="UP000730591"/>
    </source>
</evidence>
<comment type="caution">
    <text evidence="2">The sequence shown here is derived from an EMBL/GenBank/DDBJ whole genome shotgun (WGS) entry which is preliminary data.</text>
</comment>
<protein>
    <submittedName>
        <fullName evidence="2">Nuclear transport factor 2 family protein</fullName>
    </submittedName>
</protein>
<sequence length="138" mass="15492">MSQTDTREPATTDPHRETLDRYLRFWNTPAAGADDTTASALFAPGIRYCAPIGDLSGHQALADFRDQFFQHMESAEFRARREPEIHHDRARLLWRIDVHGEEFATGTDVLAFAPDGRITTVTAFLDKAPEGFDPHAHG</sequence>
<evidence type="ECO:0000313" key="2">
    <source>
        <dbReference type="EMBL" id="NJP53326.1"/>
    </source>
</evidence>
<dbReference type="RefSeq" id="WP_167998157.1">
    <property type="nucleotide sequence ID" value="NZ_JAATEM010000036.1"/>
</dbReference>
<name>A0ABX1AIC5_9ACTN</name>